<protein>
    <submittedName>
        <fullName evidence="3">Gliding motility-associated C-terminal domain-containing protein</fullName>
    </submittedName>
</protein>
<feature type="signal peptide" evidence="1">
    <location>
        <begin position="1"/>
        <end position="22"/>
    </location>
</feature>
<dbReference type="SUPFAM" id="SSF49299">
    <property type="entry name" value="PKD domain"/>
    <property type="match status" value="1"/>
</dbReference>
<dbReference type="Pfam" id="PF13585">
    <property type="entry name" value="CHU_C"/>
    <property type="match status" value="1"/>
</dbReference>
<dbReference type="SMART" id="SM00089">
    <property type="entry name" value="PKD"/>
    <property type="match status" value="1"/>
</dbReference>
<reference evidence="4" key="1">
    <citation type="submission" date="2016-10" db="EMBL/GenBank/DDBJ databases">
        <authorList>
            <person name="Varghese N."/>
            <person name="Submissions S."/>
        </authorList>
    </citation>
    <scope>NUCLEOTIDE SEQUENCE [LARGE SCALE GENOMIC DNA]</scope>
    <source>
        <strain evidence="4">DSM 16471</strain>
    </source>
</reference>
<evidence type="ECO:0000256" key="1">
    <source>
        <dbReference type="SAM" id="SignalP"/>
    </source>
</evidence>
<dbReference type="RefSeq" id="WP_091625195.1">
    <property type="nucleotide sequence ID" value="NZ_FNZN01000006.1"/>
</dbReference>
<keyword evidence="4" id="KW-1185">Reference proteome</keyword>
<dbReference type="SUPFAM" id="SSF82171">
    <property type="entry name" value="DPP6 N-terminal domain-like"/>
    <property type="match status" value="1"/>
</dbReference>
<sequence length="1160" mass="127992">MKKLAFCFLVVCFNLLTAQKEAAIWYFGRNAGLDFNSGAPVLLTDGALDTREGCASISDPNGNLLFYTDGLTVWNRNHQPMPNGTGLNGDPSSTQAAIIIPKSDEPNIFYIFTVDDYGGPNGLQYSILDLNLDSGLGGITTQKNILLQAQVSEKITAIQHADRESVWVVTKGWENNNFYSYQIDENGVNPTPVTTPIGFTPQLNNRLTVGYLKASPDGRFLGSASEALGVMEIFRFNANTGVVSDLISLQDYFDNTWYDMEPYGVEFSPNGKVLYVSTRGGILQFDISNYEHDAIVNSAVRLGGVNTSTPFFGAIQLAIDGKIYCARYGGQFLDVIHEPNILGLAANYEEQGISLGSRRSLLGLPPFLTSYFYVGIKAENLCFGDLTEFSLDVSNPVTSILWDFGDGINATTEVPTHVYANPGDYTVTVEVTTATGITSEIKDITIFETPIANTPGDLVGCTSYGSYNIDLPSFNPTVLATQDTTIFTVDYFLSQADSDNNTNPLEPIHQFDYGTTPVFVRVSNANNEQCYDTTQFNIIAREAPIVEIITDWTVCDDDTDGLYIFDLSLKNIEIFNGQDETTFEILYFASQTDADTGTNVLPVSYTNTLPTEEIFVRIQNSTYPTCFRTGSFMIAVTPGVTANIPSNLEICDDNNDGYSTFNLADTEPEIIGTQSASSLSISYYATMTDAESNLNSLPISYTNSVANKQTIYVRVANATDVNCYATTSFEVNVFDTPQLQTVTDWLVCDNDNDGVFDFNLTEKNNEILGNQNPTDVSIRYYESLSDAILAQNEITGTYQNTANPQTLFYRLDNSMNTTCFVTSSFDLEVFETPFALASTPIIGCDINETGSQTIDLTQKNSEILGNQDPSQFTVAFYASPSDAENSINELSANSYINTQSQETLYARVERIGLESCYALTSLEISINPLPQTVLEERYVICPDSPALVIDGGDFESWFWQNANGTEISTTRFFDVTDLGEYQLTVSQTNNGITCENSETFEVVSSGAPESIVVDTKGFSDQIDVTVTATGTGPFEYSVDGENYQASNAFTVFPGKYTVYVRDLEECRILSEEIIAIGYQRFFTPNGDGNNEYWNIIGSELYPGSQLYIYDRYGKFLKQLSADSKGWDGKSNAISLPESDYWFKYNYANNQVMTGHFTLKR</sequence>
<dbReference type="NCBIfam" id="TIGR04131">
    <property type="entry name" value="Bac_Flav_CTERM"/>
    <property type="match status" value="1"/>
</dbReference>
<accession>A0A1H7TKD5</accession>
<dbReference type="OrthoDB" id="9765926at2"/>
<gene>
    <name evidence="3" type="ORF">SAMN04488008_10651</name>
</gene>
<name>A0A1H7TKD5_9FLAO</name>
<dbReference type="InterPro" id="IPR026341">
    <property type="entry name" value="T9SS_type_B"/>
</dbReference>
<dbReference type="STRING" id="228957.SAMN04488008_10651"/>
<feature type="domain" description="PKD" evidence="2">
    <location>
        <begin position="395"/>
        <end position="446"/>
    </location>
</feature>
<dbReference type="InterPro" id="IPR015943">
    <property type="entry name" value="WD40/YVTN_repeat-like_dom_sf"/>
</dbReference>
<keyword evidence="1" id="KW-0732">Signal</keyword>
<feature type="chain" id="PRO_5011680116" evidence="1">
    <location>
        <begin position="23"/>
        <end position="1160"/>
    </location>
</feature>
<dbReference type="PROSITE" id="PS50093">
    <property type="entry name" value="PKD"/>
    <property type="match status" value="1"/>
</dbReference>
<proteinExistence type="predicted"/>
<dbReference type="EMBL" id="FNZN01000006">
    <property type="protein sequence ID" value="SEL84796.1"/>
    <property type="molecule type" value="Genomic_DNA"/>
</dbReference>
<dbReference type="Gene3D" id="2.60.40.10">
    <property type="entry name" value="Immunoglobulins"/>
    <property type="match status" value="1"/>
</dbReference>
<dbReference type="Gene3D" id="2.130.10.10">
    <property type="entry name" value="YVTN repeat-like/Quinoprotein amine dehydrogenase"/>
    <property type="match status" value="1"/>
</dbReference>
<evidence type="ECO:0000259" key="2">
    <source>
        <dbReference type="PROSITE" id="PS50093"/>
    </source>
</evidence>
<dbReference type="CDD" id="cd00146">
    <property type="entry name" value="PKD"/>
    <property type="match status" value="1"/>
</dbReference>
<dbReference type="Proteomes" id="UP000198990">
    <property type="component" value="Unassembled WGS sequence"/>
</dbReference>
<evidence type="ECO:0000313" key="4">
    <source>
        <dbReference type="Proteomes" id="UP000198990"/>
    </source>
</evidence>
<evidence type="ECO:0000313" key="3">
    <source>
        <dbReference type="EMBL" id="SEL84796.1"/>
    </source>
</evidence>
<dbReference type="InterPro" id="IPR035986">
    <property type="entry name" value="PKD_dom_sf"/>
</dbReference>
<organism evidence="3 4">
    <name type="scientific">Maribacter orientalis</name>
    <dbReference type="NCBI Taxonomy" id="228957"/>
    <lineage>
        <taxon>Bacteria</taxon>
        <taxon>Pseudomonadati</taxon>
        <taxon>Bacteroidota</taxon>
        <taxon>Flavobacteriia</taxon>
        <taxon>Flavobacteriales</taxon>
        <taxon>Flavobacteriaceae</taxon>
        <taxon>Maribacter</taxon>
    </lineage>
</organism>
<dbReference type="InterPro" id="IPR000601">
    <property type="entry name" value="PKD_dom"/>
</dbReference>
<dbReference type="InterPro" id="IPR013783">
    <property type="entry name" value="Ig-like_fold"/>
</dbReference>
<dbReference type="InterPro" id="IPR022409">
    <property type="entry name" value="PKD/Chitinase_dom"/>
</dbReference>
<dbReference type="AlphaFoldDB" id="A0A1H7TKD5"/>
<dbReference type="Pfam" id="PF18911">
    <property type="entry name" value="PKD_4"/>
    <property type="match status" value="1"/>
</dbReference>